<feature type="region of interest" description="Disordered" evidence="11">
    <location>
        <begin position="1"/>
        <end position="99"/>
    </location>
</feature>
<dbReference type="GO" id="GO:0004252">
    <property type="term" value="F:serine-type endopeptidase activity"/>
    <property type="evidence" value="ECO:0007669"/>
    <property type="project" value="InterPro"/>
</dbReference>
<dbReference type="GO" id="GO:0016020">
    <property type="term" value="C:membrane"/>
    <property type="evidence" value="ECO:0007669"/>
    <property type="project" value="UniProtKB-SubCell"/>
</dbReference>
<dbReference type="PANTHER" id="PTHR22936">
    <property type="entry name" value="RHOMBOID-RELATED"/>
    <property type="match status" value="1"/>
</dbReference>
<evidence type="ECO:0000256" key="1">
    <source>
        <dbReference type="ARBA" id="ARBA00000156"/>
    </source>
</evidence>
<keyword evidence="4 10" id="KW-0645">Protease</keyword>
<evidence type="ECO:0000256" key="5">
    <source>
        <dbReference type="ARBA" id="ARBA00022692"/>
    </source>
</evidence>
<dbReference type="InterPro" id="IPR002610">
    <property type="entry name" value="Peptidase_S54_rhomboid-like"/>
</dbReference>
<comment type="similarity">
    <text evidence="3 10">Belongs to the peptidase S54 family.</text>
</comment>
<comment type="function">
    <text evidence="10">Serine protease involved in intramembrane proteolysis.</text>
</comment>
<reference evidence="14" key="2">
    <citation type="submission" date="2015-01" db="EMBL/GenBank/DDBJ databases">
        <title>Evolutionary Origins and Diversification of the Mycorrhizal Mutualists.</title>
        <authorList>
            <consortium name="DOE Joint Genome Institute"/>
            <consortium name="Mycorrhizal Genomics Consortium"/>
            <person name="Kohler A."/>
            <person name="Kuo A."/>
            <person name="Nagy L.G."/>
            <person name="Floudas D."/>
            <person name="Copeland A."/>
            <person name="Barry K.W."/>
            <person name="Cichocki N."/>
            <person name="Veneault-Fourrey C."/>
            <person name="LaButti K."/>
            <person name="Lindquist E.A."/>
            <person name="Lipzen A."/>
            <person name="Lundell T."/>
            <person name="Morin E."/>
            <person name="Murat C."/>
            <person name="Riley R."/>
            <person name="Ohm R."/>
            <person name="Sun H."/>
            <person name="Tunlid A."/>
            <person name="Henrissat B."/>
            <person name="Grigoriev I.V."/>
            <person name="Hibbett D.S."/>
            <person name="Martin F."/>
        </authorList>
    </citation>
    <scope>NUCLEOTIDE SEQUENCE [LARGE SCALE GENOMIC DNA]</scope>
    <source>
        <strain evidence="14">h7</strain>
    </source>
</reference>
<dbReference type="SUPFAM" id="SSF144091">
    <property type="entry name" value="Rhomboid-like"/>
    <property type="match status" value="1"/>
</dbReference>
<feature type="compositionally biased region" description="Basic and acidic residues" evidence="11">
    <location>
        <begin position="1"/>
        <end position="35"/>
    </location>
</feature>
<dbReference type="InterPro" id="IPR022764">
    <property type="entry name" value="Peptidase_S54_rhomboid_dom"/>
</dbReference>
<dbReference type="EMBL" id="KN831769">
    <property type="protein sequence ID" value="KIM48285.1"/>
    <property type="molecule type" value="Genomic_DNA"/>
</dbReference>
<evidence type="ECO:0000256" key="8">
    <source>
        <dbReference type="ARBA" id="ARBA00022989"/>
    </source>
</evidence>
<evidence type="ECO:0000259" key="12">
    <source>
        <dbReference type="Pfam" id="PF01694"/>
    </source>
</evidence>
<sequence>MAGPQDSKHIYDHEEDHSYPSTSEYKRTPEDRVDDSYDPTNVGKPRAYAENAGSSYYDDNRRPRARVLSYSDDGLNPHSQEHTIDESPGAPLVRGSSTNRNSQYQDLEYAEPYTQKQRGNVEKKPLAKFFAGAKYPLQQRIEDKKRGIGRQRYPFVVYGLTVAMLGVFIYELVLNAREQGSPISLKPVINPMLGPSSSALINVGARFPPCMKFVSQVPPSTLLGCMNNTANPVTSICTVEELCGFGGFPDESPNQWFRFITPIFLHAGIIHILLNMLAQMTLSAQIEREMGSGGFLITYFAAGIFGNVLGGNFSLVGVPSVGASGAIFGTVAVTWVDLLAHWKYQYRPVRKLIFMTLEVLIGFAMGYIPYVDNFAHIGGFVMGLLVGAVFYPVISETKRHRIIMWCFRLAAVPLAILLFVSLTRNFYTSDPYAACSGCRYLSCIPSSANNRCQGTGLS</sequence>
<dbReference type="Pfam" id="PF01694">
    <property type="entry name" value="Rhomboid"/>
    <property type="match status" value="1"/>
</dbReference>
<feature type="transmembrane region" description="Helical" evidence="10">
    <location>
        <begin position="290"/>
        <end position="309"/>
    </location>
</feature>
<keyword evidence="8 10" id="KW-1133">Transmembrane helix</keyword>
<keyword evidence="5 10" id="KW-0812">Transmembrane</keyword>
<dbReference type="Gene3D" id="1.20.1540.10">
    <property type="entry name" value="Rhomboid-like"/>
    <property type="match status" value="1"/>
</dbReference>
<evidence type="ECO:0000256" key="7">
    <source>
        <dbReference type="ARBA" id="ARBA00022825"/>
    </source>
</evidence>
<comment type="catalytic activity">
    <reaction evidence="1 10">
        <text>Cleaves type-1 transmembrane domains using a catalytic dyad composed of serine and histidine that are contributed by different transmembrane domains.</text>
        <dbReference type="EC" id="3.4.21.105"/>
    </reaction>
</comment>
<evidence type="ECO:0000256" key="10">
    <source>
        <dbReference type="RuleBase" id="RU362115"/>
    </source>
</evidence>
<comment type="subcellular location">
    <subcellularLocation>
        <location evidence="2 10">Membrane</location>
        <topology evidence="2 10">Multi-pass membrane protein</topology>
    </subcellularLocation>
</comment>
<dbReference type="Proteomes" id="UP000053424">
    <property type="component" value="Unassembled WGS sequence"/>
</dbReference>
<feature type="transmembrane region" description="Helical" evidence="10">
    <location>
        <begin position="321"/>
        <end position="340"/>
    </location>
</feature>
<name>A0A0C3CHS0_HEBCY</name>
<dbReference type="PANTHER" id="PTHR22936:SF69">
    <property type="entry name" value="RHOMBOID-LIKE PROTEIN"/>
    <property type="match status" value="1"/>
</dbReference>
<dbReference type="HOGENOM" id="CLU_022618_1_1_1"/>
<dbReference type="OrthoDB" id="2146116at2759"/>
<dbReference type="InterPro" id="IPR035952">
    <property type="entry name" value="Rhomboid-like_sf"/>
</dbReference>
<evidence type="ECO:0000256" key="4">
    <source>
        <dbReference type="ARBA" id="ARBA00022670"/>
    </source>
</evidence>
<keyword evidence="9 10" id="KW-0472">Membrane</keyword>
<feature type="transmembrane region" description="Helical" evidence="10">
    <location>
        <begin position="405"/>
        <end position="422"/>
    </location>
</feature>
<dbReference type="STRING" id="686832.A0A0C3CHS0"/>
<proteinExistence type="inferred from homology"/>
<evidence type="ECO:0000256" key="2">
    <source>
        <dbReference type="ARBA" id="ARBA00004141"/>
    </source>
</evidence>
<reference evidence="13 14" key="1">
    <citation type="submission" date="2014-04" db="EMBL/GenBank/DDBJ databases">
        <authorList>
            <consortium name="DOE Joint Genome Institute"/>
            <person name="Kuo A."/>
            <person name="Gay G."/>
            <person name="Dore J."/>
            <person name="Kohler A."/>
            <person name="Nagy L.G."/>
            <person name="Floudas D."/>
            <person name="Copeland A."/>
            <person name="Barry K.W."/>
            <person name="Cichocki N."/>
            <person name="Veneault-Fourrey C."/>
            <person name="LaButti K."/>
            <person name="Lindquist E.A."/>
            <person name="Lipzen A."/>
            <person name="Lundell T."/>
            <person name="Morin E."/>
            <person name="Murat C."/>
            <person name="Sun H."/>
            <person name="Tunlid A."/>
            <person name="Henrissat B."/>
            <person name="Grigoriev I.V."/>
            <person name="Hibbett D.S."/>
            <person name="Martin F."/>
            <person name="Nordberg H.P."/>
            <person name="Cantor M.N."/>
            <person name="Hua S.X."/>
        </authorList>
    </citation>
    <scope>NUCLEOTIDE SEQUENCE [LARGE SCALE GENOMIC DNA]</scope>
    <source>
        <strain evidence="14">h7</strain>
    </source>
</reference>
<keyword evidence="7 10" id="KW-0720">Serine protease</keyword>
<dbReference type="AlphaFoldDB" id="A0A0C3CHS0"/>
<evidence type="ECO:0000256" key="9">
    <source>
        <dbReference type="ARBA" id="ARBA00023136"/>
    </source>
</evidence>
<keyword evidence="14" id="KW-1185">Reference proteome</keyword>
<feature type="transmembrane region" description="Helical" evidence="10">
    <location>
        <begin position="155"/>
        <end position="173"/>
    </location>
</feature>
<evidence type="ECO:0000256" key="6">
    <source>
        <dbReference type="ARBA" id="ARBA00022801"/>
    </source>
</evidence>
<protein>
    <recommendedName>
        <fullName evidence="10">Rhomboid-type serine protease</fullName>
        <ecNumber evidence="10">3.4.21.105</ecNumber>
    </recommendedName>
</protein>
<feature type="transmembrane region" description="Helical" evidence="10">
    <location>
        <begin position="352"/>
        <end position="368"/>
    </location>
</feature>
<accession>A0A0C3CHS0</accession>
<dbReference type="GO" id="GO:0006508">
    <property type="term" value="P:proteolysis"/>
    <property type="evidence" value="ECO:0007669"/>
    <property type="project" value="UniProtKB-KW"/>
</dbReference>
<dbReference type="EC" id="3.4.21.105" evidence="10"/>
<feature type="transmembrane region" description="Helical" evidence="10">
    <location>
        <begin position="256"/>
        <end position="278"/>
    </location>
</feature>
<feature type="domain" description="Peptidase S54 rhomboid" evidence="12">
    <location>
        <begin position="254"/>
        <end position="391"/>
    </location>
</feature>
<evidence type="ECO:0000256" key="11">
    <source>
        <dbReference type="SAM" id="MobiDB-lite"/>
    </source>
</evidence>
<keyword evidence="6 10" id="KW-0378">Hydrolase</keyword>
<evidence type="ECO:0000313" key="14">
    <source>
        <dbReference type="Proteomes" id="UP000053424"/>
    </source>
</evidence>
<feature type="transmembrane region" description="Helical" evidence="10">
    <location>
        <begin position="374"/>
        <end position="393"/>
    </location>
</feature>
<evidence type="ECO:0000313" key="13">
    <source>
        <dbReference type="EMBL" id="KIM48285.1"/>
    </source>
</evidence>
<organism evidence="13 14">
    <name type="scientific">Hebeloma cylindrosporum</name>
    <dbReference type="NCBI Taxonomy" id="76867"/>
    <lineage>
        <taxon>Eukaryota</taxon>
        <taxon>Fungi</taxon>
        <taxon>Dikarya</taxon>
        <taxon>Basidiomycota</taxon>
        <taxon>Agaricomycotina</taxon>
        <taxon>Agaricomycetes</taxon>
        <taxon>Agaricomycetidae</taxon>
        <taxon>Agaricales</taxon>
        <taxon>Agaricineae</taxon>
        <taxon>Hymenogastraceae</taxon>
        <taxon>Hebeloma</taxon>
    </lineage>
</organism>
<gene>
    <name evidence="13" type="ORF">M413DRAFT_22809</name>
</gene>
<evidence type="ECO:0000256" key="3">
    <source>
        <dbReference type="ARBA" id="ARBA00009045"/>
    </source>
</evidence>